<dbReference type="GO" id="GO:0006545">
    <property type="term" value="P:glycine biosynthetic process"/>
    <property type="evidence" value="ECO:0007669"/>
    <property type="project" value="TreeGrafter"/>
</dbReference>
<gene>
    <name evidence="6" type="ORF">METZ01_LOCUS141076</name>
</gene>
<dbReference type="GO" id="GO:0008732">
    <property type="term" value="F:L-allo-threonine aldolase activity"/>
    <property type="evidence" value="ECO:0007669"/>
    <property type="project" value="TreeGrafter"/>
</dbReference>
<dbReference type="InterPro" id="IPR023603">
    <property type="entry name" value="Low_specificity_L-TA-like"/>
</dbReference>
<dbReference type="InterPro" id="IPR015424">
    <property type="entry name" value="PyrdxlP-dep_Trfase"/>
</dbReference>
<dbReference type="Pfam" id="PF01212">
    <property type="entry name" value="Beta_elim_lyase"/>
    <property type="match status" value="1"/>
</dbReference>
<keyword evidence="4" id="KW-0456">Lyase</keyword>
<dbReference type="GO" id="GO:0005829">
    <property type="term" value="C:cytosol"/>
    <property type="evidence" value="ECO:0007669"/>
    <property type="project" value="TreeGrafter"/>
</dbReference>
<evidence type="ECO:0000259" key="5">
    <source>
        <dbReference type="Pfam" id="PF01212"/>
    </source>
</evidence>
<reference evidence="6" key="1">
    <citation type="submission" date="2018-05" db="EMBL/GenBank/DDBJ databases">
        <authorList>
            <person name="Lanie J.A."/>
            <person name="Ng W.-L."/>
            <person name="Kazmierczak K.M."/>
            <person name="Andrzejewski T.M."/>
            <person name="Davidsen T.M."/>
            <person name="Wayne K.J."/>
            <person name="Tettelin H."/>
            <person name="Glass J.I."/>
            <person name="Rusch D."/>
            <person name="Podicherti R."/>
            <person name="Tsui H.-C.T."/>
            <person name="Winkler M.E."/>
        </authorList>
    </citation>
    <scope>NUCLEOTIDE SEQUENCE</scope>
</reference>
<dbReference type="GO" id="GO:0006567">
    <property type="term" value="P:L-threonine catabolic process"/>
    <property type="evidence" value="ECO:0007669"/>
    <property type="project" value="TreeGrafter"/>
</dbReference>
<dbReference type="FunFam" id="3.90.1150.10:FF:000041">
    <property type="entry name" value="Low-specificity L-threonine aldolase"/>
    <property type="match status" value="1"/>
</dbReference>
<dbReference type="InterPro" id="IPR015421">
    <property type="entry name" value="PyrdxlP-dep_Trfase_major"/>
</dbReference>
<sequence length="344" mass="37617">MNTIDLRSDTLTQPTETMRKAMAEAEVGDDVFSEDPTVNRLEKTAAGRMGKEAAVFVPSGTMGNLISMLAHCNRGDEVLLGDQSHIFLNEVGGIAALGGIHPHTISNESDGTLDLETVEKKIRASDLHYPPTRLIALENTHNYCMGSPIKPEYMQQAGNLAKRYNLQIHVDGARIFNAAVAMEVDVKDLVSEADSVMFCLSKGLSAPVGSLVCGNKEFINKARKWRKMVGGGMRQSGHLAAAGIIALNELVDELKKDHSNAQALAQGLAGLKGIVLKPELIKTNIIFFRLEHPTLSPEIFLKKLESQGIKILMMQVGVFRAVLHREISESQIERVIHTSEELTK</sequence>
<dbReference type="EMBL" id="UINC01021192">
    <property type="protein sequence ID" value="SVA88222.1"/>
    <property type="molecule type" value="Genomic_DNA"/>
</dbReference>
<dbReference type="NCBIfam" id="NF041359">
    <property type="entry name" value="GntG_guanitoxin"/>
    <property type="match status" value="1"/>
</dbReference>
<comment type="similarity">
    <text evidence="2">Belongs to the threonine aldolase family.</text>
</comment>
<evidence type="ECO:0000256" key="1">
    <source>
        <dbReference type="ARBA" id="ARBA00001933"/>
    </source>
</evidence>
<evidence type="ECO:0000313" key="6">
    <source>
        <dbReference type="EMBL" id="SVA88222.1"/>
    </source>
</evidence>
<evidence type="ECO:0000256" key="2">
    <source>
        <dbReference type="ARBA" id="ARBA00006966"/>
    </source>
</evidence>
<evidence type="ECO:0000256" key="4">
    <source>
        <dbReference type="ARBA" id="ARBA00023239"/>
    </source>
</evidence>
<dbReference type="InterPro" id="IPR001597">
    <property type="entry name" value="ArAA_b-elim_lyase/Thr_aldolase"/>
</dbReference>
<dbReference type="FunFam" id="3.40.640.10:FF:000030">
    <property type="entry name" value="Low-specificity L-threonine aldolase"/>
    <property type="match status" value="1"/>
</dbReference>
<dbReference type="InterPro" id="IPR015422">
    <property type="entry name" value="PyrdxlP-dep_Trfase_small"/>
</dbReference>
<dbReference type="Gene3D" id="3.90.1150.10">
    <property type="entry name" value="Aspartate Aminotransferase, domain 1"/>
    <property type="match status" value="1"/>
</dbReference>
<dbReference type="PIRSF" id="PIRSF017617">
    <property type="entry name" value="Thr_aldolase"/>
    <property type="match status" value="1"/>
</dbReference>
<dbReference type="CDD" id="cd06502">
    <property type="entry name" value="TA_like"/>
    <property type="match status" value="1"/>
</dbReference>
<keyword evidence="3" id="KW-0663">Pyridoxal phosphate</keyword>
<dbReference type="Gene3D" id="3.40.640.10">
    <property type="entry name" value="Type I PLP-dependent aspartate aminotransferase-like (Major domain)"/>
    <property type="match status" value="1"/>
</dbReference>
<name>A0A381ZHB6_9ZZZZ</name>
<dbReference type="PANTHER" id="PTHR48097">
    <property type="entry name" value="L-THREONINE ALDOLASE-RELATED"/>
    <property type="match status" value="1"/>
</dbReference>
<dbReference type="AlphaFoldDB" id="A0A381ZHB6"/>
<accession>A0A381ZHB6</accession>
<comment type="cofactor">
    <cofactor evidence="1">
        <name>pyridoxal 5'-phosphate</name>
        <dbReference type="ChEBI" id="CHEBI:597326"/>
    </cofactor>
</comment>
<evidence type="ECO:0000256" key="3">
    <source>
        <dbReference type="ARBA" id="ARBA00022898"/>
    </source>
</evidence>
<dbReference type="SUPFAM" id="SSF53383">
    <property type="entry name" value="PLP-dependent transferases"/>
    <property type="match status" value="1"/>
</dbReference>
<dbReference type="PANTHER" id="PTHR48097:SF9">
    <property type="entry name" value="L-THREONINE ALDOLASE"/>
    <property type="match status" value="1"/>
</dbReference>
<feature type="domain" description="Aromatic amino acid beta-eliminating lyase/threonine aldolase" evidence="5">
    <location>
        <begin position="5"/>
        <end position="288"/>
    </location>
</feature>
<protein>
    <recommendedName>
        <fullName evidence="5">Aromatic amino acid beta-eliminating lyase/threonine aldolase domain-containing protein</fullName>
    </recommendedName>
</protein>
<dbReference type="NCBIfam" id="NF007825">
    <property type="entry name" value="PRK10534.1"/>
    <property type="match status" value="1"/>
</dbReference>
<proteinExistence type="inferred from homology"/>
<organism evidence="6">
    <name type="scientific">marine metagenome</name>
    <dbReference type="NCBI Taxonomy" id="408172"/>
    <lineage>
        <taxon>unclassified sequences</taxon>
        <taxon>metagenomes</taxon>
        <taxon>ecological metagenomes</taxon>
    </lineage>
</organism>